<organism evidence="7 8">
    <name type="scientific">Daphnia galeata</name>
    <dbReference type="NCBI Taxonomy" id="27404"/>
    <lineage>
        <taxon>Eukaryota</taxon>
        <taxon>Metazoa</taxon>
        <taxon>Ecdysozoa</taxon>
        <taxon>Arthropoda</taxon>
        <taxon>Crustacea</taxon>
        <taxon>Branchiopoda</taxon>
        <taxon>Diplostraca</taxon>
        <taxon>Cladocera</taxon>
        <taxon>Anomopoda</taxon>
        <taxon>Daphniidae</taxon>
        <taxon>Daphnia</taxon>
    </lineage>
</organism>
<dbReference type="PANTHER" id="PTHR11952:SF2">
    <property type="entry name" value="LD24639P"/>
    <property type="match status" value="1"/>
</dbReference>
<evidence type="ECO:0000313" key="7">
    <source>
        <dbReference type="EMBL" id="CAH0112107.1"/>
    </source>
</evidence>
<dbReference type="Proteomes" id="UP000789390">
    <property type="component" value="Unassembled WGS sequence"/>
</dbReference>
<evidence type="ECO:0000256" key="5">
    <source>
        <dbReference type="ARBA" id="ARBA00022695"/>
    </source>
</evidence>
<dbReference type="FunFam" id="3.90.550.10:FF:000043">
    <property type="entry name" value="UDP-N-acetylhexosamine pyrophosphorylase isoform X2"/>
    <property type="match status" value="1"/>
</dbReference>
<evidence type="ECO:0000256" key="2">
    <source>
        <dbReference type="ARBA" id="ARBA00010401"/>
    </source>
</evidence>
<evidence type="ECO:0000256" key="6">
    <source>
        <dbReference type="ARBA" id="ARBA00048493"/>
    </source>
</evidence>
<comment type="catalytic activity">
    <reaction evidence="6">
        <text>N-acetyl-alpha-D-glucosamine 1-phosphate + UTP + H(+) = UDP-N-acetyl-alpha-D-glucosamine + diphosphate</text>
        <dbReference type="Rhea" id="RHEA:13509"/>
        <dbReference type="ChEBI" id="CHEBI:15378"/>
        <dbReference type="ChEBI" id="CHEBI:33019"/>
        <dbReference type="ChEBI" id="CHEBI:46398"/>
        <dbReference type="ChEBI" id="CHEBI:57705"/>
        <dbReference type="ChEBI" id="CHEBI:57776"/>
        <dbReference type="EC" id="2.7.7.23"/>
    </reaction>
</comment>
<sequence length="534" mass="60123">MDVAQLELKLKEHGQEHLLHFWPSLCEEERNRLFNELNDINMAEVIEFFRHTIASANEEEEKSDLQPIPPELHGAITRTSPELLRHYEHLAMEQIGQGRVAALLLAGGQGTRLGVDYPKGMFNVGCPSGKTLYQLQAERLVRLQQLTEQKTGLKGAIPWYIMTSEHTKEPTQDFFRHHNFFGLKDENLVVFEQGMLPCFSLDGKIILETKSHVAKSPDGNGGLYRALRDRGILDDMERRQIQYIHVYCVDNILVKMADPHFIGFCLSKDADCAAKVVEKAFPTEAVGVVCKVHGHYKLNTAKSHCPTAQKRNADGRLTFSAGNICNHFFTTQFLRKVIRIIGIIPLAVYLSSDQEGMLHHHIAKKKISHVDSTGKICKPDKPNGIKMEKFVFDVFQFAKNFVVWEVLREDEFSPLKNSDQSGEKDTPTTARLALYSLHQRQVLAAGGIFVDDEGIRLPLIPSVPTVADSEAISKNETNNNEIQKTCSRREEPLVCEISPLVSYAGEGLEELVKGKKFRPPLLLSSPSEFNGIEN</sequence>
<comment type="pathway">
    <text evidence="1">Nucleotide-sugar biosynthesis; UDP-N-acetyl-alpha-D-glucosamine biosynthesis; UDP-N-acetyl-alpha-D-glucosamine from N-acetyl-alpha-D-glucosamine 1-phosphate: step 1/1.</text>
</comment>
<comment type="similarity">
    <text evidence="2">Belongs to the UDPGP type 1 family.</text>
</comment>
<accession>A0A8J2WQM0</accession>
<dbReference type="Gene3D" id="2.10.10.100">
    <property type="match status" value="1"/>
</dbReference>
<dbReference type="PANTHER" id="PTHR11952">
    <property type="entry name" value="UDP- GLUCOSE PYROPHOSPHORYLASE"/>
    <property type="match status" value="1"/>
</dbReference>
<dbReference type="Gene3D" id="3.90.550.10">
    <property type="entry name" value="Spore Coat Polysaccharide Biosynthesis Protein SpsA, Chain A"/>
    <property type="match status" value="1"/>
</dbReference>
<dbReference type="EC" id="2.7.7.23" evidence="3"/>
<dbReference type="InterPro" id="IPR029044">
    <property type="entry name" value="Nucleotide-diphossugar_trans"/>
</dbReference>
<reference evidence="7" key="1">
    <citation type="submission" date="2021-11" db="EMBL/GenBank/DDBJ databases">
        <authorList>
            <person name="Schell T."/>
        </authorList>
    </citation>
    <scope>NUCLEOTIDE SEQUENCE</scope>
    <source>
        <strain evidence="7">M5</strain>
    </source>
</reference>
<dbReference type="OrthoDB" id="532420at2759"/>
<dbReference type="GO" id="GO:0006048">
    <property type="term" value="P:UDP-N-acetylglucosamine biosynthetic process"/>
    <property type="evidence" value="ECO:0007669"/>
    <property type="project" value="TreeGrafter"/>
</dbReference>
<evidence type="ECO:0000313" key="8">
    <source>
        <dbReference type="Proteomes" id="UP000789390"/>
    </source>
</evidence>
<protein>
    <recommendedName>
        <fullName evidence="3">UDP-N-acetylglucosamine diphosphorylase</fullName>
        <ecNumber evidence="3">2.7.7.23</ecNumber>
    </recommendedName>
</protein>
<keyword evidence="5" id="KW-0548">Nucleotidyltransferase</keyword>
<dbReference type="AlphaFoldDB" id="A0A8J2WQM0"/>
<evidence type="ECO:0000256" key="3">
    <source>
        <dbReference type="ARBA" id="ARBA00012457"/>
    </source>
</evidence>
<keyword evidence="4" id="KW-0808">Transferase</keyword>
<dbReference type="InterPro" id="IPR039741">
    <property type="entry name" value="UDP-sugar_pyrophosphorylase"/>
</dbReference>
<evidence type="ECO:0000256" key="1">
    <source>
        <dbReference type="ARBA" id="ARBA00005208"/>
    </source>
</evidence>
<keyword evidence="8" id="KW-1185">Reference proteome</keyword>
<dbReference type="InterPro" id="IPR002618">
    <property type="entry name" value="UDPGP_fam"/>
</dbReference>
<name>A0A8J2WQM0_9CRUS</name>
<proteinExistence type="inferred from homology"/>
<evidence type="ECO:0000256" key="4">
    <source>
        <dbReference type="ARBA" id="ARBA00022679"/>
    </source>
</evidence>
<dbReference type="SUPFAM" id="SSF53448">
    <property type="entry name" value="Nucleotide-diphospho-sugar transferases"/>
    <property type="match status" value="1"/>
</dbReference>
<dbReference type="GO" id="GO:0003977">
    <property type="term" value="F:UDP-N-acetylglucosamine diphosphorylase activity"/>
    <property type="evidence" value="ECO:0007669"/>
    <property type="project" value="UniProtKB-EC"/>
</dbReference>
<comment type="caution">
    <text evidence="7">The sequence shown here is derived from an EMBL/GenBank/DDBJ whole genome shotgun (WGS) entry which is preliminary data.</text>
</comment>
<dbReference type="EMBL" id="CAKKLH010000322">
    <property type="protein sequence ID" value="CAH0112107.1"/>
    <property type="molecule type" value="Genomic_DNA"/>
</dbReference>
<dbReference type="CDD" id="cd04193">
    <property type="entry name" value="UDPGlcNAc_PPase"/>
    <property type="match status" value="1"/>
</dbReference>
<dbReference type="Pfam" id="PF01704">
    <property type="entry name" value="UDPGP"/>
    <property type="match status" value="1"/>
</dbReference>
<dbReference type="FunFam" id="2.10.10.100:FF:000007">
    <property type="match status" value="1"/>
</dbReference>
<gene>
    <name evidence="7" type="ORF">DGAL_LOCUS15819</name>
</gene>